<name>A0ABS1Q7W1_9ACTN</name>
<dbReference type="Pfam" id="PF13378">
    <property type="entry name" value="MR_MLE_C"/>
    <property type="match status" value="1"/>
</dbReference>
<dbReference type="SFLD" id="SFLDG00179">
    <property type="entry name" value="mandelate_racemase"/>
    <property type="match status" value="1"/>
</dbReference>
<feature type="domain" description="Mandelate racemase/muconate lactonizing enzyme C-terminal" evidence="2">
    <location>
        <begin position="168"/>
        <end position="280"/>
    </location>
</feature>
<dbReference type="EMBL" id="JAERRG010000063">
    <property type="protein sequence ID" value="MBL1120767.1"/>
    <property type="molecule type" value="Genomic_DNA"/>
</dbReference>
<dbReference type="Proteomes" id="UP000621510">
    <property type="component" value="Unassembled WGS sequence"/>
</dbReference>
<accession>A0ABS1Q7W1</accession>
<dbReference type="SUPFAM" id="SSF51604">
    <property type="entry name" value="Enolase C-terminal domain-like"/>
    <property type="match status" value="1"/>
</dbReference>
<dbReference type="CDD" id="cd03316">
    <property type="entry name" value="MR_like"/>
    <property type="match status" value="1"/>
</dbReference>
<dbReference type="InterPro" id="IPR029017">
    <property type="entry name" value="Enolase-like_N"/>
</dbReference>
<reference evidence="3 4" key="1">
    <citation type="submission" date="2021-01" db="EMBL/GenBank/DDBJ databases">
        <title>WGS of actinomycetes isolated from Thailand.</title>
        <authorList>
            <person name="Thawai C."/>
        </authorList>
    </citation>
    <scope>NUCLEOTIDE SEQUENCE [LARGE SCALE GENOMIC DNA]</scope>
    <source>
        <strain evidence="3 4">CA3R110</strain>
    </source>
</reference>
<dbReference type="InterPro" id="IPR036849">
    <property type="entry name" value="Enolase-like_C_sf"/>
</dbReference>
<dbReference type="SUPFAM" id="SSF54826">
    <property type="entry name" value="Enolase N-terminal domain-like"/>
    <property type="match status" value="1"/>
</dbReference>
<dbReference type="Gene3D" id="3.30.390.10">
    <property type="entry name" value="Enolase-like, N-terminal domain"/>
    <property type="match status" value="1"/>
</dbReference>
<evidence type="ECO:0000313" key="4">
    <source>
        <dbReference type="Proteomes" id="UP000621510"/>
    </source>
</evidence>
<dbReference type="InterPro" id="IPR029065">
    <property type="entry name" value="Enolase_C-like"/>
</dbReference>
<dbReference type="SFLD" id="SFLDS00001">
    <property type="entry name" value="Enolase"/>
    <property type="match status" value="1"/>
</dbReference>
<dbReference type="PANTHER" id="PTHR48080:SF2">
    <property type="entry name" value="D-GALACTONATE DEHYDRATASE"/>
    <property type="match status" value="1"/>
</dbReference>
<dbReference type="Pfam" id="PF02746">
    <property type="entry name" value="MR_MLE_N"/>
    <property type="match status" value="1"/>
</dbReference>
<organism evidence="3 4">
    <name type="scientific">Streptomyces endocoffeicus</name>
    <dbReference type="NCBI Taxonomy" id="2898945"/>
    <lineage>
        <taxon>Bacteria</taxon>
        <taxon>Bacillati</taxon>
        <taxon>Actinomycetota</taxon>
        <taxon>Actinomycetes</taxon>
        <taxon>Kitasatosporales</taxon>
        <taxon>Streptomycetaceae</taxon>
        <taxon>Streptomyces</taxon>
    </lineage>
</organism>
<comment type="caution">
    <text evidence="3">The sequence shown here is derived from an EMBL/GenBank/DDBJ whole genome shotgun (WGS) entry which is preliminary data.</text>
</comment>
<proteinExistence type="predicted"/>
<gene>
    <name evidence="3" type="ORF">JK364_52205</name>
</gene>
<dbReference type="RefSeq" id="WP_201858521.1">
    <property type="nucleotide sequence ID" value="NZ_JAERRG010000063.1"/>
</dbReference>
<dbReference type="InterPro" id="IPR018110">
    <property type="entry name" value="Mandel_Rmase/mucon_lact_enz_CS"/>
</dbReference>
<dbReference type="InterPro" id="IPR034593">
    <property type="entry name" value="DgoD-like"/>
</dbReference>
<dbReference type="SMART" id="SM00922">
    <property type="entry name" value="MR_MLE"/>
    <property type="match status" value="1"/>
</dbReference>
<evidence type="ECO:0000259" key="2">
    <source>
        <dbReference type="SMART" id="SM00922"/>
    </source>
</evidence>
<dbReference type="InterPro" id="IPR013341">
    <property type="entry name" value="Mandelate_racemase_N_dom"/>
</dbReference>
<dbReference type="PROSITE" id="PS00909">
    <property type="entry name" value="MR_MLE_2"/>
    <property type="match status" value="1"/>
</dbReference>
<dbReference type="Gene3D" id="3.20.20.120">
    <property type="entry name" value="Enolase-like C-terminal domain"/>
    <property type="match status" value="1"/>
</dbReference>
<sequence>MKVRSLTTAVVEANFDWTILRLETDDGQVGWGESFFAPGLTRIVEQMAELIVGDDARQVSAVISRLRAATSGAGSVGGIVHNALSGIDAALWDANARALGVPLWRMLGGRFQDSVRVYADCHGGAGLMGLGPMLDIRRPRWVAENDVAAGEVGRSLFDPGAETEPVDLELLARRAAEAVEKGFDALKFDLDVPGLVPLRPGSRTMPTGAESLAHDMADAIRDGAGPGIELAFDLHWRYDFGSAVRLAQAVSHLPILWLEDPLPPENLQGLISLAQVASAPLGGGENLVGYRAFEPLISAGSLSVVTPDLGKVGGVAEARRIAEAADARGLTIAPHNIAGPIGTAFAAQVSSTWPNFLALEYHAQDVPFFGELVTTPLIVDGAIEMTERPGIGVEPDLDVVRRWAKPGEPFFGVEIV</sequence>
<evidence type="ECO:0000313" key="3">
    <source>
        <dbReference type="EMBL" id="MBL1120767.1"/>
    </source>
</evidence>
<protein>
    <submittedName>
        <fullName evidence="3">Mandelate racemase/muconate lactonizing enzyme family protein</fullName>
    </submittedName>
</protein>
<evidence type="ECO:0000256" key="1">
    <source>
        <dbReference type="ARBA" id="ARBA00023239"/>
    </source>
</evidence>
<dbReference type="InterPro" id="IPR013342">
    <property type="entry name" value="Mandelate_racemase_C"/>
</dbReference>
<keyword evidence="4" id="KW-1185">Reference proteome</keyword>
<feature type="non-terminal residue" evidence="3">
    <location>
        <position position="416"/>
    </location>
</feature>
<dbReference type="PANTHER" id="PTHR48080">
    <property type="entry name" value="D-GALACTONATE DEHYDRATASE-RELATED"/>
    <property type="match status" value="1"/>
</dbReference>
<keyword evidence="1" id="KW-0456">Lyase</keyword>